<dbReference type="EMBL" id="HE575320">
    <property type="protein sequence ID" value="CCC91597.1"/>
    <property type="molecule type" value="Genomic_DNA"/>
</dbReference>
<dbReference type="PANTHER" id="PTHR12162">
    <property type="entry name" value="NIBRIN-RELATED"/>
    <property type="match status" value="1"/>
</dbReference>
<evidence type="ECO:0000313" key="2">
    <source>
        <dbReference type="EMBL" id="CCC91597.1"/>
    </source>
</evidence>
<organism evidence="2">
    <name type="scientific">Trypanosoma congolense (strain IL3000)</name>
    <dbReference type="NCBI Taxonomy" id="1068625"/>
    <lineage>
        <taxon>Eukaryota</taxon>
        <taxon>Discoba</taxon>
        <taxon>Euglenozoa</taxon>
        <taxon>Kinetoplastea</taxon>
        <taxon>Metakinetoplastina</taxon>
        <taxon>Trypanosomatida</taxon>
        <taxon>Trypanosomatidae</taxon>
        <taxon>Trypanosoma</taxon>
        <taxon>Nannomonas</taxon>
    </lineage>
</organism>
<dbReference type="CDD" id="cd22667">
    <property type="entry name" value="FHA_NBN"/>
    <property type="match status" value="1"/>
</dbReference>
<accession>G0UQD6</accession>
<proteinExistence type="predicted"/>
<dbReference type="GO" id="GO:0030870">
    <property type="term" value="C:Mre11 complex"/>
    <property type="evidence" value="ECO:0007669"/>
    <property type="project" value="InterPro"/>
</dbReference>
<sequence length="736" mass="81232">MWIVYVDGEPRYRLVGGALYTVGAKDCHITLSADASISRRHLTLEVGSLPLVDENQALDVAERKQTAPIVITDTSKYGTEVFSSSVDADGCDNTTDAMRKEIQLCDTVPLHVELSKDESFSVPSNSEAWREFSICVGAHGTTLQLRWTALRIFTIGYIEEQLLQWLNSCGVVTVSDVSQSDYLLTPHLTITPVALATLCRPSSYIVAPEYFKTLQEGRDVKPLRQLQDPSIFTPSIDDAWRALMGGIKSECLESGGTEACEENFMVQRLGELLFSSSYKETRQGLFAGLTFVVVQRSLYEQVKLFLPFTEGRVVLDLSLHAVASDEQRRSILQTFNEEHCHHVILYSNRERLPIRCFLRTLQSCMKMHCVEYMTVVRSIFLARALPAPLPSHCTSPPPGGEREHSEMGVEPLAEREKAADGVLHAQGQNRDSHQVPTVNQQGQEGYGCQTCEPRQRADEVCMRQVRGEDQQENDSKESVEEGGVDANCMAFGGLKGGVKRRRCDYTAEGRRTDPKPLFHEVTSDTDTESSGGDGTISGGSSTMCNSDTNGWIHSKSRASRLEEDNIAKKGPPLATCPCPDQRSAPPASDGASCGKWFKKQELLESNEKIELDRSVVHARKVSLLRRLSIDDVDIIPSAIGRSVGVDALALASRGLSSQQVLRFPQRCEDASGVKSDGCREPQRAPMWQEVEQVSRGGEMAAHRNNAPQGMSRAGSSALHPRLKGTPKSIFDLDTFF</sequence>
<feature type="region of interest" description="Disordered" evidence="1">
    <location>
        <begin position="572"/>
        <end position="592"/>
    </location>
</feature>
<dbReference type="PANTHER" id="PTHR12162:SF0">
    <property type="entry name" value="NIBRIN"/>
    <property type="match status" value="1"/>
</dbReference>
<evidence type="ECO:0000256" key="1">
    <source>
        <dbReference type="SAM" id="MobiDB-lite"/>
    </source>
</evidence>
<dbReference type="InterPro" id="IPR040227">
    <property type="entry name" value="Nibrin-rel"/>
</dbReference>
<dbReference type="GO" id="GO:0003684">
    <property type="term" value="F:damaged DNA binding"/>
    <property type="evidence" value="ECO:0007669"/>
    <property type="project" value="TreeGrafter"/>
</dbReference>
<reference evidence="2" key="1">
    <citation type="journal article" date="2012" name="Proc. Natl. Acad. Sci. U.S.A.">
        <title>Antigenic diversity is generated by distinct evolutionary mechanisms in African trypanosome species.</title>
        <authorList>
            <person name="Jackson A.P."/>
            <person name="Berry A."/>
            <person name="Aslett M."/>
            <person name="Allison H.C."/>
            <person name="Burton P."/>
            <person name="Vavrova-Anderson J."/>
            <person name="Brown R."/>
            <person name="Browne H."/>
            <person name="Corton N."/>
            <person name="Hauser H."/>
            <person name="Gamble J."/>
            <person name="Gilderthorp R."/>
            <person name="Marcello L."/>
            <person name="McQuillan J."/>
            <person name="Otto T.D."/>
            <person name="Quail M.A."/>
            <person name="Sanders M.J."/>
            <person name="van Tonder A."/>
            <person name="Ginger M.L."/>
            <person name="Field M.C."/>
            <person name="Barry J.D."/>
            <person name="Hertz-Fowler C."/>
            <person name="Berriman M."/>
        </authorList>
    </citation>
    <scope>NUCLEOTIDE SEQUENCE</scope>
    <source>
        <strain evidence="2">IL3000</strain>
    </source>
</reference>
<dbReference type="VEuPathDB" id="TriTrypDB:TcIL3000_7_4110"/>
<dbReference type="InterPro" id="IPR008984">
    <property type="entry name" value="SMAD_FHA_dom_sf"/>
</dbReference>
<dbReference type="AlphaFoldDB" id="G0UQD6"/>
<dbReference type="SUPFAM" id="SSF49879">
    <property type="entry name" value="SMAD/FHA domain"/>
    <property type="match status" value="1"/>
</dbReference>
<feature type="region of interest" description="Disordered" evidence="1">
    <location>
        <begin position="507"/>
        <end position="549"/>
    </location>
</feature>
<dbReference type="Gene3D" id="2.60.200.20">
    <property type="match status" value="1"/>
</dbReference>
<dbReference type="GO" id="GO:0007095">
    <property type="term" value="P:mitotic G2 DNA damage checkpoint signaling"/>
    <property type="evidence" value="ECO:0007669"/>
    <property type="project" value="InterPro"/>
</dbReference>
<feature type="compositionally biased region" description="Basic and acidic residues" evidence="1">
    <location>
        <begin position="400"/>
        <end position="411"/>
    </location>
</feature>
<gene>
    <name evidence="2" type="ORF">TCIL3000_7_4110</name>
</gene>
<feature type="region of interest" description="Disordered" evidence="1">
    <location>
        <begin position="392"/>
        <end position="411"/>
    </location>
</feature>
<protein>
    <recommendedName>
        <fullName evidence="3">FHA domain-containing protein</fullName>
    </recommendedName>
</protein>
<feature type="region of interest" description="Disordered" evidence="1">
    <location>
        <begin position="427"/>
        <end position="447"/>
    </location>
</feature>
<evidence type="ECO:0008006" key="3">
    <source>
        <dbReference type="Google" id="ProtNLM"/>
    </source>
</evidence>
<name>G0UQD6_TRYCI</name>
<feature type="compositionally biased region" description="Basic and acidic residues" evidence="1">
    <location>
        <begin position="507"/>
        <end position="522"/>
    </location>
</feature>
<feature type="compositionally biased region" description="Polar residues" evidence="1">
    <location>
        <begin position="427"/>
        <end position="443"/>
    </location>
</feature>
<dbReference type="GO" id="GO:0000724">
    <property type="term" value="P:double-strand break repair via homologous recombination"/>
    <property type="evidence" value="ECO:0007669"/>
    <property type="project" value="TreeGrafter"/>
</dbReference>